<accession>A0A930UA40</accession>
<comment type="caution">
    <text evidence="1">The sequence shown here is derived from an EMBL/GenBank/DDBJ whole genome shotgun (WGS) entry which is preliminary data.</text>
</comment>
<gene>
    <name evidence="1" type="ORF">IR213_14235</name>
</gene>
<name>A0A930UA40_9FLAO</name>
<organism evidence="1 2">
    <name type="scientific">Flavobacterium soyangense</name>
    <dbReference type="NCBI Taxonomy" id="2023265"/>
    <lineage>
        <taxon>Bacteria</taxon>
        <taxon>Pseudomonadati</taxon>
        <taxon>Bacteroidota</taxon>
        <taxon>Flavobacteriia</taxon>
        <taxon>Flavobacteriales</taxon>
        <taxon>Flavobacteriaceae</taxon>
        <taxon>Flavobacterium</taxon>
    </lineage>
</organism>
<evidence type="ECO:0000313" key="2">
    <source>
        <dbReference type="Proteomes" id="UP000646211"/>
    </source>
</evidence>
<protein>
    <submittedName>
        <fullName evidence="1">Uncharacterized protein</fullName>
    </submittedName>
</protein>
<evidence type="ECO:0000313" key="1">
    <source>
        <dbReference type="EMBL" id="MBF2709738.1"/>
    </source>
</evidence>
<keyword evidence="2" id="KW-1185">Reference proteome</keyword>
<sequence>MTLYDFPKEKKTTRTKLLYAHLGLPYGFTLPIPTIYEGKNRPKAKYKRYFTEYFGYEIKGDINEMVFNSFDVLWCLLKNPNQFQYYKNTIDALAESFAPILGFSKEASEKAVEQMVLALGFSNLSIKEIVFVANGYYDMQKFSKPFNGLMQLFLFWLTSLQMEEYDLDTLKSFQLFQTLFGKEINLDLYSSSTDIEMMNAFLSCFSIGSNDIAYFNLQLALK</sequence>
<reference evidence="1" key="1">
    <citation type="submission" date="2020-11" db="EMBL/GenBank/DDBJ databases">
        <title>Genome of Flavobacterium soyangense.</title>
        <authorList>
            <person name="Liu Q."/>
            <person name="Xin Y.-H."/>
        </authorList>
    </citation>
    <scope>NUCLEOTIDE SEQUENCE</scope>
    <source>
        <strain evidence="1">CGMCC 1.13493</strain>
    </source>
</reference>
<dbReference type="EMBL" id="JADHEC010000041">
    <property type="protein sequence ID" value="MBF2709738.1"/>
    <property type="molecule type" value="Genomic_DNA"/>
</dbReference>
<proteinExistence type="predicted"/>
<dbReference type="Proteomes" id="UP000646211">
    <property type="component" value="Unassembled WGS sequence"/>
</dbReference>
<dbReference type="AlphaFoldDB" id="A0A930UA40"/>
<dbReference type="RefSeq" id="WP_194312973.1">
    <property type="nucleotide sequence ID" value="NZ_JADHEC010000041.1"/>
</dbReference>